<evidence type="ECO:0000256" key="5">
    <source>
        <dbReference type="ARBA" id="ARBA00022755"/>
    </source>
</evidence>
<feature type="binding site" evidence="12">
    <location>
        <begin position="369"/>
        <end position="371"/>
    </location>
    <ligand>
        <name>IMP</name>
        <dbReference type="ChEBI" id="CHEBI:58053"/>
    </ligand>
</feature>
<evidence type="ECO:0000256" key="11">
    <source>
        <dbReference type="ARBA" id="ARBA00056556"/>
    </source>
</evidence>
<dbReference type="Pfam" id="PF00571">
    <property type="entry name" value="CBS"/>
    <property type="match status" value="2"/>
</dbReference>
<feature type="binding site" evidence="12">
    <location>
        <begin position="416"/>
        <end position="420"/>
    </location>
    <ligand>
        <name>IMP</name>
        <dbReference type="ChEBI" id="CHEBI:58053"/>
    </ligand>
</feature>
<keyword evidence="12" id="KW-0963">Cytoplasm</keyword>
<feature type="binding site" evidence="12 14">
    <location>
        <begin position="329"/>
        <end position="331"/>
    </location>
    <ligand>
        <name>NAD(+)</name>
        <dbReference type="ChEBI" id="CHEBI:57540"/>
    </ligand>
</feature>
<keyword evidence="8 12" id="KW-0520">NAD</keyword>
<keyword evidence="6 12" id="KW-0630">Potassium</keyword>
<comment type="activity regulation">
    <text evidence="12">Mycophenolic acid (MPA) is a non-competitive inhibitor that prevents formation of the closed enzyme conformation by binding to the same site as the amobile flap. In contrast, mizoribine monophosphate (MZP) is a competitive inhibitor that induces the closed conformation. MPA is a potent inhibitor of mammalian IMPDHs but a poor inhibitor of the bacterial enzymes. MZP is a more potent inhibitor of bacterial IMPDH.</text>
</comment>
<dbReference type="InterPro" id="IPR001093">
    <property type="entry name" value="IMP_DH_GMPRt"/>
</dbReference>
<comment type="subcellular location">
    <subcellularLocation>
        <location evidence="12">Cytoplasm</location>
    </subcellularLocation>
</comment>
<dbReference type="InterPro" id="IPR005990">
    <property type="entry name" value="IMP_DH"/>
</dbReference>
<comment type="cofactor">
    <cofactor evidence="1 12">
        <name>K(+)</name>
        <dbReference type="ChEBI" id="CHEBI:29103"/>
    </cofactor>
</comment>
<evidence type="ECO:0000256" key="7">
    <source>
        <dbReference type="ARBA" id="ARBA00023002"/>
    </source>
</evidence>
<evidence type="ECO:0000256" key="15">
    <source>
        <dbReference type="PIRSR" id="PIRSR000130-4"/>
    </source>
</evidence>
<keyword evidence="3 12" id="KW-0479">Metal-binding</keyword>
<dbReference type="GO" id="GO:0000166">
    <property type="term" value="F:nucleotide binding"/>
    <property type="evidence" value="ECO:0007669"/>
    <property type="project" value="UniProtKB-UniRule"/>
</dbReference>
<comment type="pathway">
    <text evidence="12 18">Purine metabolism; XMP biosynthesis via de novo pathway; XMP from IMP: step 1/1.</text>
</comment>
<keyword evidence="7 12" id="KW-0560">Oxidoreductase</keyword>
<dbReference type="CDD" id="cd00381">
    <property type="entry name" value="IMPDH"/>
    <property type="match status" value="1"/>
</dbReference>
<dbReference type="InterPro" id="IPR046342">
    <property type="entry name" value="CBS_dom_sf"/>
</dbReference>
<gene>
    <name evidence="20" type="ORF">Esi_0328_0011</name>
</gene>
<feature type="binding site" evidence="12">
    <location>
        <position position="334"/>
    </location>
    <ligand>
        <name>IMP</name>
        <dbReference type="ChEBI" id="CHEBI:58053"/>
    </ligand>
</feature>
<name>D7FXH2_ECTSI</name>
<reference evidence="20 21" key="1">
    <citation type="journal article" date="2010" name="Nature">
        <title>The Ectocarpus genome and the independent evolution of multicellularity in brown algae.</title>
        <authorList>
            <person name="Cock J.M."/>
            <person name="Sterck L."/>
            <person name="Rouze P."/>
            <person name="Scornet D."/>
            <person name="Allen A.E."/>
            <person name="Amoutzias G."/>
            <person name="Anthouard V."/>
            <person name="Artiguenave F."/>
            <person name="Aury J.M."/>
            <person name="Badger J.H."/>
            <person name="Beszteri B."/>
            <person name="Billiau K."/>
            <person name="Bonnet E."/>
            <person name="Bothwell J.H."/>
            <person name="Bowler C."/>
            <person name="Boyen C."/>
            <person name="Brownlee C."/>
            <person name="Carrano C.J."/>
            <person name="Charrier B."/>
            <person name="Cho G.Y."/>
            <person name="Coelho S.M."/>
            <person name="Collen J."/>
            <person name="Corre E."/>
            <person name="Da Silva C."/>
            <person name="Delage L."/>
            <person name="Delaroque N."/>
            <person name="Dittami S.M."/>
            <person name="Doulbeau S."/>
            <person name="Elias M."/>
            <person name="Farnham G."/>
            <person name="Gachon C.M."/>
            <person name="Gschloessl B."/>
            <person name="Heesch S."/>
            <person name="Jabbari K."/>
            <person name="Jubin C."/>
            <person name="Kawai H."/>
            <person name="Kimura K."/>
            <person name="Kloareg B."/>
            <person name="Kupper F.C."/>
            <person name="Lang D."/>
            <person name="Le Bail A."/>
            <person name="Leblanc C."/>
            <person name="Lerouge P."/>
            <person name="Lohr M."/>
            <person name="Lopez P.J."/>
            <person name="Martens C."/>
            <person name="Maumus F."/>
            <person name="Michel G."/>
            <person name="Miranda-Saavedra D."/>
            <person name="Morales J."/>
            <person name="Moreau H."/>
            <person name="Motomura T."/>
            <person name="Nagasato C."/>
            <person name="Napoli C.A."/>
            <person name="Nelson D.R."/>
            <person name="Nyvall-Collen P."/>
            <person name="Peters A.F."/>
            <person name="Pommier C."/>
            <person name="Potin P."/>
            <person name="Poulain J."/>
            <person name="Quesneville H."/>
            <person name="Read B."/>
            <person name="Rensing S.A."/>
            <person name="Ritter A."/>
            <person name="Rousvoal S."/>
            <person name="Samanta M."/>
            <person name="Samson G."/>
            <person name="Schroeder D.C."/>
            <person name="Segurens B."/>
            <person name="Strittmatter M."/>
            <person name="Tonon T."/>
            <person name="Tregear J.W."/>
            <person name="Valentin K."/>
            <person name="von Dassow P."/>
            <person name="Yamagishi T."/>
            <person name="Van de Peer Y."/>
            <person name="Wincker P."/>
        </authorList>
    </citation>
    <scope>NUCLEOTIDE SEQUENCE [LARGE SCALE GENOMIC DNA]</scope>
    <source>
        <strain evidence="21">Ec32 / CCAP1310/4</strain>
    </source>
</reference>
<dbReference type="Gene3D" id="3.20.20.70">
    <property type="entry name" value="Aldolase class I"/>
    <property type="match status" value="1"/>
</dbReference>
<dbReference type="InterPro" id="IPR015875">
    <property type="entry name" value="IMP_DH/GMP_Rdtase_CS"/>
</dbReference>
<evidence type="ECO:0000256" key="8">
    <source>
        <dbReference type="ARBA" id="ARBA00023027"/>
    </source>
</evidence>
<dbReference type="EMBL" id="FN649758">
    <property type="protein sequence ID" value="CBJ32309.1"/>
    <property type="molecule type" value="Genomic_DNA"/>
</dbReference>
<dbReference type="eggNOG" id="KOG2550">
    <property type="taxonomic scope" value="Eukaryota"/>
</dbReference>
<evidence type="ECO:0000256" key="2">
    <source>
        <dbReference type="ARBA" id="ARBA00005502"/>
    </source>
</evidence>
<dbReference type="GO" id="GO:0006183">
    <property type="term" value="P:GTP biosynthetic process"/>
    <property type="evidence" value="ECO:0007669"/>
    <property type="project" value="TreeGrafter"/>
</dbReference>
<evidence type="ECO:0000256" key="16">
    <source>
        <dbReference type="PROSITE-ProRule" id="PRU00703"/>
    </source>
</evidence>
<dbReference type="GO" id="GO:0006177">
    <property type="term" value="P:GMP biosynthetic process"/>
    <property type="evidence" value="ECO:0007669"/>
    <property type="project" value="UniProtKB-UniRule"/>
</dbReference>
<keyword evidence="5 12" id="KW-0658">Purine biosynthesis</keyword>
<dbReference type="SUPFAM" id="SSF54631">
    <property type="entry name" value="CBS-domain pair"/>
    <property type="match status" value="1"/>
</dbReference>
<evidence type="ECO:0000256" key="10">
    <source>
        <dbReference type="ARBA" id="ARBA00048028"/>
    </source>
</evidence>
<proteinExistence type="inferred from homology"/>
<dbReference type="AlphaFoldDB" id="D7FXH2"/>
<dbReference type="GO" id="GO:0003938">
    <property type="term" value="F:IMP dehydrogenase activity"/>
    <property type="evidence" value="ECO:0007669"/>
    <property type="project" value="UniProtKB-UniRule"/>
</dbReference>
<comment type="catalytic activity">
    <reaction evidence="10 12 18">
        <text>IMP + NAD(+) + H2O = XMP + NADH + H(+)</text>
        <dbReference type="Rhea" id="RHEA:11708"/>
        <dbReference type="ChEBI" id="CHEBI:15377"/>
        <dbReference type="ChEBI" id="CHEBI:15378"/>
        <dbReference type="ChEBI" id="CHEBI:57464"/>
        <dbReference type="ChEBI" id="CHEBI:57540"/>
        <dbReference type="ChEBI" id="CHEBI:57945"/>
        <dbReference type="ChEBI" id="CHEBI:58053"/>
        <dbReference type="EC" id="1.1.1.205"/>
    </reaction>
</comment>
<evidence type="ECO:0000256" key="14">
    <source>
        <dbReference type="PIRSR" id="PIRSR000130-3"/>
    </source>
</evidence>
<evidence type="ECO:0000256" key="18">
    <source>
        <dbReference type="RuleBase" id="RU003928"/>
    </source>
</evidence>
<dbReference type="Proteomes" id="UP000002630">
    <property type="component" value="Linkage Group LG33"/>
</dbReference>
<dbReference type="SMART" id="SM01240">
    <property type="entry name" value="IMPDH"/>
    <property type="match status" value="1"/>
</dbReference>
<keyword evidence="9 16" id="KW-0129">CBS domain</keyword>
<dbReference type="NCBIfam" id="TIGR01302">
    <property type="entry name" value="IMP_dehydrog"/>
    <property type="match status" value="1"/>
</dbReference>
<evidence type="ECO:0000256" key="13">
    <source>
        <dbReference type="PIRSR" id="PIRSR000130-1"/>
    </source>
</evidence>
<dbReference type="PANTHER" id="PTHR11911:SF111">
    <property type="entry name" value="INOSINE-5'-MONOPHOSPHATE DEHYDROGENASE"/>
    <property type="match status" value="1"/>
</dbReference>
<feature type="binding site" evidence="12">
    <location>
        <position position="444"/>
    </location>
    <ligand>
        <name>IMP</name>
        <dbReference type="ChEBI" id="CHEBI:58053"/>
    </ligand>
</feature>
<dbReference type="OrthoDB" id="418595at2759"/>
<dbReference type="FunCoup" id="D7FXH2">
    <property type="interactions" value="252"/>
</dbReference>
<feature type="binding site" evidence="12 14">
    <location>
        <begin position="279"/>
        <end position="281"/>
    </location>
    <ligand>
        <name>NAD(+)</name>
        <dbReference type="ChEBI" id="CHEBI:57540"/>
    </ligand>
</feature>
<evidence type="ECO:0000313" key="21">
    <source>
        <dbReference type="Proteomes" id="UP000002630"/>
    </source>
</evidence>
<dbReference type="SUPFAM" id="SSF51412">
    <property type="entry name" value="Inosine monophosphate dehydrogenase (IMPDH)"/>
    <property type="match status" value="1"/>
</dbReference>
<dbReference type="FunFam" id="3.20.20.70:FF:000086">
    <property type="entry name" value="IMP dehydrogenase, putative"/>
    <property type="match status" value="1"/>
</dbReference>
<dbReference type="UniPathway" id="UPA00601">
    <property type="reaction ID" value="UER00295"/>
</dbReference>
<evidence type="ECO:0000256" key="4">
    <source>
        <dbReference type="ARBA" id="ARBA00022749"/>
    </source>
</evidence>
<protein>
    <recommendedName>
        <fullName evidence="12 18">Inosine-5'-monophosphate dehydrogenase</fullName>
        <shortName evidence="12">IMP dehydrogenase</shortName>
        <shortName evidence="12">IMPD</shortName>
        <shortName evidence="12">IMPDH</shortName>
        <ecNumber evidence="12 18">1.1.1.205</ecNumber>
    </recommendedName>
</protein>
<feature type="binding site" description="in other chain" evidence="12 15">
    <location>
        <position position="331"/>
    </location>
    <ligand>
        <name>K(+)</name>
        <dbReference type="ChEBI" id="CHEBI:29103"/>
        <note>ligand shared between two tetrameric partners</note>
    </ligand>
</feature>
<feature type="binding site" description="in other chain" evidence="12 15">
    <location>
        <position position="336"/>
    </location>
    <ligand>
        <name>K(+)</name>
        <dbReference type="ChEBI" id="CHEBI:29103"/>
        <note>ligand shared between two tetrameric partners</note>
    </ligand>
</feature>
<evidence type="ECO:0000313" key="20">
    <source>
        <dbReference type="EMBL" id="CBJ32309.1"/>
    </source>
</evidence>
<dbReference type="PROSITE" id="PS51371">
    <property type="entry name" value="CBS"/>
    <property type="match status" value="2"/>
</dbReference>
<dbReference type="EMBL" id="FN648518">
    <property type="protein sequence ID" value="CBJ32309.1"/>
    <property type="molecule type" value="Genomic_DNA"/>
</dbReference>
<dbReference type="CDD" id="cd04601">
    <property type="entry name" value="CBS_pair_IMPDH"/>
    <property type="match status" value="1"/>
</dbReference>
<comment type="subunit">
    <text evidence="12">Homotetramer.</text>
</comment>
<feature type="active site" description="Proton acceptor" evidence="12 13">
    <location>
        <position position="432"/>
    </location>
</feature>
<dbReference type="PIRSF" id="PIRSF000130">
    <property type="entry name" value="IMPDH"/>
    <property type="match status" value="1"/>
</dbReference>
<evidence type="ECO:0000256" key="12">
    <source>
        <dbReference type="HAMAP-Rule" id="MF_03156"/>
    </source>
</evidence>
<evidence type="ECO:0000256" key="6">
    <source>
        <dbReference type="ARBA" id="ARBA00022958"/>
    </source>
</evidence>
<organism evidence="20 21">
    <name type="scientific">Ectocarpus siliculosus</name>
    <name type="common">Brown alga</name>
    <name type="synonym">Conferva siliculosa</name>
    <dbReference type="NCBI Taxonomy" id="2880"/>
    <lineage>
        <taxon>Eukaryota</taxon>
        <taxon>Sar</taxon>
        <taxon>Stramenopiles</taxon>
        <taxon>Ochrophyta</taxon>
        <taxon>PX clade</taxon>
        <taxon>Phaeophyceae</taxon>
        <taxon>Ectocarpales</taxon>
        <taxon>Ectocarpaceae</taxon>
        <taxon>Ectocarpus</taxon>
    </lineage>
</organism>
<dbReference type="InterPro" id="IPR013785">
    <property type="entry name" value="Aldolase_TIM"/>
</dbReference>
<evidence type="ECO:0000256" key="3">
    <source>
        <dbReference type="ARBA" id="ARBA00022723"/>
    </source>
</evidence>
<feature type="domain" description="CBS" evidence="19">
    <location>
        <begin position="186"/>
        <end position="242"/>
    </location>
</feature>
<dbReference type="GO" id="GO:0005737">
    <property type="term" value="C:cytoplasm"/>
    <property type="evidence" value="ECO:0007669"/>
    <property type="project" value="UniProtKB-SubCell"/>
</dbReference>
<dbReference type="SMART" id="SM00116">
    <property type="entry name" value="CBS"/>
    <property type="match status" value="2"/>
</dbReference>
<evidence type="ECO:0000256" key="17">
    <source>
        <dbReference type="RuleBase" id="RU003927"/>
    </source>
</evidence>
<dbReference type="PANTHER" id="PTHR11911">
    <property type="entry name" value="INOSINE-5-MONOPHOSPHATE DEHYDROGENASE RELATED"/>
    <property type="match status" value="1"/>
</dbReference>
<feature type="binding site" description="in other chain" evidence="12 15">
    <location>
        <position position="333"/>
    </location>
    <ligand>
        <name>K(+)</name>
        <dbReference type="ChEBI" id="CHEBI:29103"/>
        <note>ligand shared between two tetrameric partners</note>
    </ligand>
</feature>
<feature type="active site" description="Thioimidate intermediate" evidence="12 13">
    <location>
        <position position="336"/>
    </location>
</feature>
<evidence type="ECO:0000256" key="1">
    <source>
        <dbReference type="ARBA" id="ARBA00001958"/>
    </source>
</evidence>
<dbReference type="HAMAP" id="MF_01964">
    <property type="entry name" value="IMPDH"/>
    <property type="match status" value="1"/>
</dbReference>
<dbReference type="STRING" id="2880.D7FXH2"/>
<feature type="domain" description="CBS" evidence="19">
    <location>
        <begin position="123"/>
        <end position="182"/>
    </location>
</feature>
<sequence>MALSLTLDSRDEATIVKEDGPDGFSAETIFKAATGCQGLTYDDVILMPGHISFSAEDIDLESYVTKNIKLKTPLVSSPMDTVTEAAMAIQMALHGGLGVIHYNMPIAEQAANVREVKRYKNGFIMDPLCFTKDHTVQDVRDMKAQQSFSGIPITEDGKIGSKLFGIVTRRDIDFIADPSVKLSEVMTKKMVTATEPVGLEEANALLKTSKKGKLPVINAEGNLVALISRTDLIKNRDFPLATKDDNKQLRCGAAIGTRPEDRNRLAALAEAGVDVIVIDSSQGDSMYQHEMVKFIKSTYPAIDVVGGNVVTARQAANLIKSGVDALRVGMGVGSICTTQEVCAVGRAQASAVYNTSRISRKLGVPVWADGGIAATGHIVKALAMGAGVVMMGSMLAGTEEAPGEYFFQEGVRLKRYRGMGSIEAMSKGSEKRYFASGAKVKVAQGVSGAVVDKGSLRKYLPYLITGLRHGIQDVGMRSTAEMHEALADGTLRLELRSPAAQREGGVHSLHSFEKRSM</sequence>
<keyword evidence="21" id="KW-1185">Reference proteome</keyword>
<dbReference type="EC" id="1.1.1.205" evidence="12 18"/>
<comment type="caution">
    <text evidence="12">Lacks conserved residue(s) required for the propagation of feature annotation.</text>
</comment>
<dbReference type="InterPro" id="IPR000644">
    <property type="entry name" value="CBS_dom"/>
</dbReference>
<dbReference type="OMA" id="MGYCGAK"/>
<evidence type="ECO:0000259" key="19">
    <source>
        <dbReference type="PROSITE" id="PS51371"/>
    </source>
</evidence>
<dbReference type="GO" id="GO:0046872">
    <property type="term" value="F:metal ion binding"/>
    <property type="evidence" value="ECO:0007669"/>
    <property type="project" value="UniProtKB-UniRule"/>
</dbReference>
<comment type="similarity">
    <text evidence="2 12 17">Belongs to the IMPDH/GMPR family.</text>
</comment>
<evidence type="ECO:0000256" key="9">
    <source>
        <dbReference type="ARBA" id="ARBA00023122"/>
    </source>
</evidence>
<dbReference type="Pfam" id="PF00478">
    <property type="entry name" value="IMPDH"/>
    <property type="match status" value="1"/>
</dbReference>
<accession>D7FXH2</accession>
<comment type="function">
    <text evidence="11 12">Catalyzes the conversion of inosine 5'-phosphate (IMP) to xanthosine 5'-phosphate (XMP), the first committed and rate-limiting step in the de novo synthesis of guanine nucleotides, and therefore plays an important role in the regulation of cell growth.</text>
</comment>
<dbReference type="InParanoid" id="D7FXH2"/>
<dbReference type="PROSITE" id="PS00487">
    <property type="entry name" value="IMP_DH_GMP_RED"/>
    <property type="match status" value="1"/>
</dbReference>
<feature type="binding site" evidence="12">
    <location>
        <begin position="392"/>
        <end position="393"/>
    </location>
    <ligand>
        <name>IMP</name>
        <dbReference type="ChEBI" id="CHEBI:58053"/>
    </ligand>
</feature>
<keyword evidence="4 12" id="KW-0332">GMP biosynthesis</keyword>